<organism evidence="1 2">
    <name type="scientific">Parasponia andersonii</name>
    <name type="common">Sponia andersonii</name>
    <dbReference type="NCBI Taxonomy" id="3476"/>
    <lineage>
        <taxon>Eukaryota</taxon>
        <taxon>Viridiplantae</taxon>
        <taxon>Streptophyta</taxon>
        <taxon>Embryophyta</taxon>
        <taxon>Tracheophyta</taxon>
        <taxon>Spermatophyta</taxon>
        <taxon>Magnoliopsida</taxon>
        <taxon>eudicotyledons</taxon>
        <taxon>Gunneridae</taxon>
        <taxon>Pentapetalae</taxon>
        <taxon>rosids</taxon>
        <taxon>fabids</taxon>
        <taxon>Rosales</taxon>
        <taxon>Cannabaceae</taxon>
        <taxon>Parasponia</taxon>
    </lineage>
</organism>
<dbReference type="AlphaFoldDB" id="A0A2P5BD81"/>
<evidence type="ECO:0000313" key="2">
    <source>
        <dbReference type="Proteomes" id="UP000237105"/>
    </source>
</evidence>
<dbReference type="Proteomes" id="UP000237105">
    <property type="component" value="Unassembled WGS sequence"/>
</dbReference>
<evidence type="ECO:0000313" key="1">
    <source>
        <dbReference type="EMBL" id="PON46731.1"/>
    </source>
</evidence>
<accession>A0A2P5BD81</accession>
<dbReference type="EMBL" id="JXTB01000306">
    <property type="protein sequence ID" value="PON46731.1"/>
    <property type="molecule type" value="Genomic_DNA"/>
</dbReference>
<dbReference type="OrthoDB" id="10569537at2759"/>
<protein>
    <submittedName>
        <fullName evidence="1">Uncharacterized protein</fullName>
    </submittedName>
</protein>
<proteinExistence type="predicted"/>
<reference evidence="2" key="1">
    <citation type="submission" date="2016-06" db="EMBL/GenBank/DDBJ databases">
        <title>Parallel loss of symbiosis genes in relatives of nitrogen-fixing non-legume Parasponia.</title>
        <authorList>
            <person name="Van Velzen R."/>
            <person name="Holmer R."/>
            <person name="Bu F."/>
            <person name="Rutten L."/>
            <person name="Van Zeijl A."/>
            <person name="Liu W."/>
            <person name="Santuari L."/>
            <person name="Cao Q."/>
            <person name="Sharma T."/>
            <person name="Shen D."/>
            <person name="Roswanjaya Y."/>
            <person name="Wardhani T."/>
            <person name="Kalhor M.S."/>
            <person name="Jansen J."/>
            <person name="Van den Hoogen J."/>
            <person name="Gungor B."/>
            <person name="Hartog M."/>
            <person name="Hontelez J."/>
            <person name="Verver J."/>
            <person name="Yang W.-C."/>
            <person name="Schijlen E."/>
            <person name="Repin R."/>
            <person name="Schilthuizen M."/>
            <person name="Schranz E."/>
            <person name="Heidstra R."/>
            <person name="Miyata K."/>
            <person name="Fedorova E."/>
            <person name="Kohlen W."/>
            <person name="Bisseling T."/>
            <person name="Smit S."/>
            <person name="Geurts R."/>
        </authorList>
    </citation>
    <scope>NUCLEOTIDE SEQUENCE [LARGE SCALE GENOMIC DNA]</scope>
    <source>
        <strain evidence="2">cv. WU1-14</strain>
    </source>
</reference>
<comment type="caution">
    <text evidence="1">The sequence shown here is derived from an EMBL/GenBank/DDBJ whole genome shotgun (WGS) entry which is preliminary data.</text>
</comment>
<sequence length="90" mass="9782">MKLISIIPKLSCDGIPECNLQGKARGCKDTPVDDLLTATLKLDVPTCSPARDSESVYVPVKLAVTKAVVNMIVHLLSFENFSLRISPLKN</sequence>
<keyword evidence="2" id="KW-1185">Reference proteome</keyword>
<gene>
    <name evidence="1" type="ORF">PanWU01x14_249240</name>
</gene>
<name>A0A2P5BD81_PARAD</name>